<dbReference type="Pfam" id="PF22478">
    <property type="entry name" value="DUF6982"/>
    <property type="match status" value="1"/>
</dbReference>
<feature type="region of interest" description="Disordered" evidence="1">
    <location>
        <begin position="153"/>
        <end position="178"/>
    </location>
</feature>
<sequence>MSSARKPVIVRKLSRDWCAGYADATPSTQTRNMELLLPSGKLMQIAWPEIKWVCYVREAGSGEGWRSGSDAPSPERLLRRRFLSRPRLAGIWLRLTLEDGDELEGVAANDRSLIDGSGLMLTPPDTRSNTQRVFIPNSAIRDLTILGVMQPSAPRHRTTMDQPGLFLVDSSSEDSSSE</sequence>
<dbReference type="RefSeq" id="WP_263332984.1">
    <property type="nucleotide sequence ID" value="NZ_JAGSYH010000001.1"/>
</dbReference>
<evidence type="ECO:0000313" key="3">
    <source>
        <dbReference type="Proteomes" id="UP001596091"/>
    </source>
</evidence>
<proteinExistence type="predicted"/>
<dbReference type="EMBL" id="JBHSPH010000010">
    <property type="protein sequence ID" value="MFC5864558.1"/>
    <property type="molecule type" value="Genomic_DNA"/>
</dbReference>
<dbReference type="Proteomes" id="UP001596091">
    <property type="component" value="Unassembled WGS sequence"/>
</dbReference>
<organism evidence="2 3">
    <name type="scientific">Acidicapsa dinghuensis</name>
    <dbReference type="NCBI Taxonomy" id="2218256"/>
    <lineage>
        <taxon>Bacteria</taxon>
        <taxon>Pseudomonadati</taxon>
        <taxon>Acidobacteriota</taxon>
        <taxon>Terriglobia</taxon>
        <taxon>Terriglobales</taxon>
        <taxon>Acidobacteriaceae</taxon>
        <taxon>Acidicapsa</taxon>
    </lineage>
</organism>
<accession>A0ABW1EKF5</accession>
<comment type="caution">
    <text evidence="2">The sequence shown here is derived from an EMBL/GenBank/DDBJ whole genome shotgun (WGS) entry which is preliminary data.</text>
</comment>
<name>A0ABW1EKF5_9BACT</name>
<gene>
    <name evidence="2" type="ORF">ACFPT7_19780</name>
</gene>
<keyword evidence="3" id="KW-1185">Reference proteome</keyword>
<reference evidence="3" key="1">
    <citation type="journal article" date="2019" name="Int. J. Syst. Evol. Microbiol.">
        <title>The Global Catalogue of Microorganisms (GCM) 10K type strain sequencing project: providing services to taxonomists for standard genome sequencing and annotation.</title>
        <authorList>
            <consortium name="The Broad Institute Genomics Platform"/>
            <consortium name="The Broad Institute Genome Sequencing Center for Infectious Disease"/>
            <person name="Wu L."/>
            <person name="Ma J."/>
        </authorList>
    </citation>
    <scope>NUCLEOTIDE SEQUENCE [LARGE SCALE GENOMIC DNA]</scope>
    <source>
        <strain evidence="3">JCM 4087</strain>
    </source>
</reference>
<evidence type="ECO:0000313" key="2">
    <source>
        <dbReference type="EMBL" id="MFC5864558.1"/>
    </source>
</evidence>
<dbReference type="InterPro" id="IPR054251">
    <property type="entry name" value="DUF6982"/>
</dbReference>
<evidence type="ECO:0000256" key="1">
    <source>
        <dbReference type="SAM" id="MobiDB-lite"/>
    </source>
</evidence>
<protein>
    <submittedName>
        <fullName evidence="2">DUF6982 domain-containing protein</fullName>
    </submittedName>
</protein>